<evidence type="ECO:0000313" key="1">
    <source>
        <dbReference type="EMBL" id="MBO8426959.1"/>
    </source>
</evidence>
<dbReference type="Proteomes" id="UP000823613">
    <property type="component" value="Unassembled WGS sequence"/>
</dbReference>
<proteinExistence type="predicted"/>
<reference evidence="1" key="1">
    <citation type="submission" date="2020-10" db="EMBL/GenBank/DDBJ databases">
        <authorList>
            <person name="Gilroy R."/>
        </authorList>
    </citation>
    <scope>NUCLEOTIDE SEQUENCE</scope>
    <source>
        <strain evidence="1">11159</strain>
    </source>
</reference>
<protein>
    <submittedName>
        <fullName evidence="1">Uncharacterized protein</fullName>
    </submittedName>
</protein>
<accession>A0A9D9DKS0</accession>
<organism evidence="1 2">
    <name type="scientific">Candidatus Onthovivens merdipullorum</name>
    <dbReference type="NCBI Taxonomy" id="2840889"/>
    <lineage>
        <taxon>Bacteria</taxon>
        <taxon>Bacillati</taxon>
        <taxon>Bacillota</taxon>
        <taxon>Bacilli</taxon>
        <taxon>Bacillales</taxon>
        <taxon>Candidatus Onthovivens</taxon>
    </lineage>
</organism>
<comment type="caution">
    <text evidence="1">The sequence shown here is derived from an EMBL/GenBank/DDBJ whole genome shotgun (WGS) entry which is preliminary data.</text>
</comment>
<dbReference type="EMBL" id="JADIMY010000002">
    <property type="protein sequence ID" value="MBO8426959.1"/>
    <property type="molecule type" value="Genomic_DNA"/>
</dbReference>
<gene>
    <name evidence="1" type="ORF">IAC58_00105</name>
</gene>
<reference evidence="1" key="2">
    <citation type="journal article" date="2021" name="PeerJ">
        <title>Extensive microbial diversity within the chicken gut microbiome revealed by metagenomics and culture.</title>
        <authorList>
            <person name="Gilroy R."/>
            <person name="Ravi A."/>
            <person name="Getino M."/>
            <person name="Pursley I."/>
            <person name="Horton D.L."/>
            <person name="Alikhan N.F."/>
            <person name="Baker D."/>
            <person name="Gharbi K."/>
            <person name="Hall N."/>
            <person name="Watson M."/>
            <person name="Adriaenssens E.M."/>
            <person name="Foster-Nyarko E."/>
            <person name="Jarju S."/>
            <person name="Secka A."/>
            <person name="Antonio M."/>
            <person name="Oren A."/>
            <person name="Chaudhuri R.R."/>
            <person name="La Ragione R."/>
            <person name="Hildebrand F."/>
            <person name="Pallen M.J."/>
        </authorList>
    </citation>
    <scope>NUCLEOTIDE SEQUENCE</scope>
    <source>
        <strain evidence="1">11159</strain>
    </source>
</reference>
<evidence type="ECO:0000313" key="2">
    <source>
        <dbReference type="Proteomes" id="UP000823613"/>
    </source>
</evidence>
<name>A0A9D9DKS0_9BACL</name>
<dbReference type="AlphaFoldDB" id="A0A9D9DKS0"/>
<sequence>MSINKLGSFFSLDDIEKIYQNLGVKKSWVDYTTTDGNWDENKYYEDFEKFWSSLDEKTKKENVPKYLENV</sequence>